<evidence type="ECO:0000313" key="2">
    <source>
        <dbReference type="Proteomes" id="UP000561326"/>
    </source>
</evidence>
<evidence type="ECO:0000313" key="1">
    <source>
        <dbReference type="EMBL" id="NMF00051.1"/>
    </source>
</evidence>
<dbReference type="RefSeq" id="WP_168975922.1">
    <property type="nucleotide sequence ID" value="NZ_JABAGO010000038.1"/>
</dbReference>
<proteinExistence type="predicted"/>
<dbReference type="AlphaFoldDB" id="A0A848D2X6"/>
<dbReference type="EMBL" id="JABAGO010000038">
    <property type="protein sequence ID" value="NMF00051.1"/>
    <property type="molecule type" value="Genomic_DNA"/>
</dbReference>
<name>A0A848D2X6_ANEAE</name>
<gene>
    <name evidence="1" type="ORF">HF838_17600</name>
</gene>
<accession>A0A848D2X6</accession>
<sequence length="49" mass="5657">MSWSERIDALLDAKASFTALYDTLPDGPMRWLIGDLRDEAEMKLREEAE</sequence>
<comment type="caution">
    <text evidence="1">The sequence shown here is derived from an EMBL/GenBank/DDBJ whole genome shotgun (WGS) entry which is preliminary data.</text>
</comment>
<reference evidence="1 2" key="1">
    <citation type="submission" date="2020-04" db="EMBL/GenBank/DDBJ databases">
        <authorList>
            <person name="Hitch T.C.A."/>
            <person name="Wylensek D."/>
            <person name="Clavel T."/>
        </authorList>
    </citation>
    <scope>NUCLEOTIDE SEQUENCE [LARGE SCALE GENOMIC DNA]</scope>
    <source>
        <strain evidence="1 2">WB01_D5_05</strain>
    </source>
</reference>
<organism evidence="1 2">
    <name type="scientific">Aneurinibacillus aneurinilyticus</name>
    <name type="common">Bacillus aneurinolyticus</name>
    <dbReference type="NCBI Taxonomy" id="1391"/>
    <lineage>
        <taxon>Bacteria</taxon>
        <taxon>Bacillati</taxon>
        <taxon>Bacillota</taxon>
        <taxon>Bacilli</taxon>
        <taxon>Bacillales</taxon>
        <taxon>Paenibacillaceae</taxon>
        <taxon>Aneurinibacillus group</taxon>
        <taxon>Aneurinibacillus</taxon>
    </lineage>
</organism>
<protein>
    <submittedName>
        <fullName evidence="1">Uncharacterized protein</fullName>
    </submittedName>
</protein>
<dbReference type="Proteomes" id="UP000561326">
    <property type="component" value="Unassembled WGS sequence"/>
</dbReference>